<dbReference type="InterPro" id="IPR011738">
    <property type="entry name" value="Phage_CHP"/>
</dbReference>
<dbReference type="EMBL" id="BPFH01000004">
    <property type="protein sequence ID" value="GIT95651.1"/>
    <property type="molecule type" value="Genomic_DNA"/>
</dbReference>
<evidence type="ECO:0000313" key="1">
    <source>
        <dbReference type="EMBL" id="GIT95651.1"/>
    </source>
</evidence>
<evidence type="ECO:0008006" key="3">
    <source>
        <dbReference type="Google" id="ProtNLM"/>
    </source>
</evidence>
<comment type="caution">
    <text evidence="1">The sequence shown here is derived from an EMBL/GenBank/DDBJ whole genome shotgun (WGS) entry which is preliminary data.</text>
</comment>
<keyword evidence="2" id="KW-1185">Reference proteome</keyword>
<dbReference type="NCBIfam" id="TIGR02215">
    <property type="entry name" value="phage_chp_gp8"/>
    <property type="match status" value="1"/>
</dbReference>
<reference evidence="1 2" key="1">
    <citation type="submission" date="2021-05" db="EMBL/GenBank/DDBJ databases">
        <title>Bacteria Genome sequencing.</title>
        <authorList>
            <person name="Takabe Y."/>
            <person name="Nakajima Y."/>
            <person name="Suzuki S."/>
            <person name="Shiozaki T."/>
        </authorList>
    </citation>
    <scope>NUCLEOTIDE SEQUENCE [LARGE SCALE GENOMIC DNA]</scope>
    <source>
        <strain evidence="1 2">AI_62</strain>
    </source>
</reference>
<dbReference type="Proteomes" id="UP000786693">
    <property type="component" value="Unassembled WGS sequence"/>
</dbReference>
<organism evidence="1 2">
    <name type="scientific">Jannaschia pagri</name>
    <dbReference type="NCBI Taxonomy" id="2829797"/>
    <lineage>
        <taxon>Bacteria</taxon>
        <taxon>Pseudomonadati</taxon>
        <taxon>Pseudomonadota</taxon>
        <taxon>Alphaproteobacteria</taxon>
        <taxon>Rhodobacterales</taxon>
        <taxon>Roseobacteraceae</taxon>
        <taxon>Jannaschia</taxon>
    </lineage>
</organism>
<proteinExistence type="predicted"/>
<name>A0ABQ4NMM1_9RHOB</name>
<gene>
    <name evidence="1" type="ORF">JANAI62_22740</name>
</gene>
<evidence type="ECO:0000313" key="2">
    <source>
        <dbReference type="Proteomes" id="UP000786693"/>
    </source>
</evidence>
<accession>A0ABQ4NMM1</accession>
<sequence length="185" mass="19885">MVLMVLETEALTDAQLPVEQLAAHLRLAEGYATVPGQDARLRQRLRGAIGMVERRLGKVMIAREVVLCGPSEGSDRIALPVAPVTDVLSVSEMRDGQTTAIVGARVEEDPETPCLVLPHTVSTGAVLQVTLWAGWGTWDTLPDPMCQAVLLTAEGLDSGDISAVMPMIETLLAPWRVRRLGRAAL</sequence>
<dbReference type="RefSeq" id="WP_220749157.1">
    <property type="nucleotide sequence ID" value="NZ_BPFH01000004.1"/>
</dbReference>
<protein>
    <recommendedName>
        <fullName evidence="3">Phage gp6-like head-tail connector protein</fullName>
    </recommendedName>
</protein>